<feature type="region of interest" description="Disordered" evidence="1">
    <location>
        <begin position="412"/>
        <end position="452"/>
    </location>
</feature>
<reference evidence="3" key="1">
    <citation type="submission" date="2022-11" db="UniProtKB">
        <authorList>
            <consortium name="WormBaseParasite"/>
        </authorList>
    </citation>
    <scope>IDENTIFICATION</scope>
</reference>
<dbReference type="WBParaSite" id="ACRNAN_Path_215.g791.t1">
    <property type="protein sequence ID" value="ACRNAN_Path_215.g791.t1"/>
    <property type="gene ID" value="ACRNAN_Path_215.g791"/>
</dbReference>
<name>A0A914C3N8_9BILA</name>
<sequence>MPALKVFPQLSMKKRENDLIIKKSIEKQKFQLEASKVLYVFSKFVKELIENIQAKEFVLTPTHIDVNINVKMSSPVKFNANSVSASFFNEGQGSSNGRNAWKCVCVGKLLKEIQKLREKQITFAKAFGAENIPANFNETNWALLFVEYILDHVHCTIKECSAHHDDMLWYVPLVKTNSTLYIGSGTSHLQVFRRQSRNKPTPGEKNVNWEETVCLNVILQQMDYFVSCAVCTKTSPHNLQIIRKNCQRVYPSPSKRRMDAKGECEEITYPKIYFAVDNFDQVFNDVIVTEGECVCVELVARDRYRDKEAVIFLGSIRYDVLKKLYDSRSTGTWNWAQKLISTEKRRFEFVRMRGPHGRGFAEMAIARVNSCGFDTPMSENGFEIINREEVDSPGQRRMSDTNVFNKFAYKRGAMTPGPGTSSGSNTLPLSARSRRWTSGSEHGDSDFEGDTASIMSSASTTSTWSMRGLGQALNWLKEKKEATPLNAYLTYITLPWTSILEDMLTNTHRRPILTFDLDYLEHDITNRNC</sequence>
<dbReference type="PANTHER" id="PTHR21477:SF13">
    <property type="entry name" value="KIAA0930"/>
    <property type="match status" value="1"/>
</dbReference>
<evidence type="ECO:0000256" key="1">
    <source>
        <dbReference type="SAM" id="MobiDB-lite"/>
    </source>
</evidence>
<evidence type="ECO:0000313" key="3">
    <source>
        <dbReference type="WBParaSite" id="ACRNAN_Path_215.g791.t1"/>
    </source>
</evidence>
<dbReference type="PANTHER" id="PTHR21477">
    <property type="entry name" value="ZGC:172139"/>
    <property type="match status" value="1"/>
</dbReference>
<organism evidence="2 3">
    <name type="scientific">Acrobeloides nanus</name>
    <dbReference type="NCBI Taxonomy" id="290746"/>
    <lineage>
        <taxon>Eukaryota</taxon>
        <taxon>Metazoa</taxon>
        <taxon>Ecdysozoa</taxon>
        <taxon>Nematoda</taxon>
        <taxon>Chromadorea</taxon>
        <taxon>Rhabditida</taxon>
        <taxon>Tylenchina</taxon>
        <taxon>Cephalobomorpha</taxon>
        <taxon>Cephaloboidea</taxon>
        <taxon>Cephalobidae</taxon>
        <taxon>Acrobeloides</taxon>
    </lineage>
</organism>
<evidence type="ECO:0000313" key="2">
    <source>
        <dbReference type="Proteomes" id="UP000887540"/>
    </source>
</evidence>
<dbReference type="AlphaFoldDB" id="A0A914C3N8"/>
<accession>A0A914C3N8</accession>
<dbReference type="Proteomes" id="UP000887540">
    <property type="component" value="Unplaced"/>
</dbReference>
<dbReference type="Pfam" id="PF09741">
    <property type="entry name" value="DUF2045"/>
    <property type="match status" value="1"/>
</dbReference>
<dbReference type="InterPro" id="IPR019141">
    <property type="entry name" value="DUF2045"/>
</dbReference>
<feature type="compositionally biased region" description="Polar residues" evidence="1">
    <location>
        <begin position="418"/>
        <end position="428"/>
    </location>
</feature>
<keyword evidence="2" id="KW-1185">Reference proteome</keyword>
<protein>
    <submittedName>
        <fullName evidence="3">Uncharacterized protein</fullName>
    </submittedName>
</protein>
<proteinExistence type="predicted"/>